<sequence>MPDRKCTNCFSFGESCTYLQPSHPRPKNRTVEELKQKVAALEAKLRMLSVCSLCSRPLQSTFDDDLAHTDTPEVVIDESRDESDETSDEESEDEDVKALTRQFKHSFFGSDSTFSFVRKAITIKEKYLGPQAPTYTLPKAAFQWDLFPWEKAFYHSQPVYTFPPPDLMQHLLQLYFINVHPIFPILHRPTTSHHIREKLYLHDPSFGAVLLAVFSGRLFSDDPRVLTDGETLSAGWKFASQIRMVPNLSEPTLHDVQFYALMTLYFMGGTASCVSWMYLGLGVRLIQYHRQYPRNSATPQLEDELWNRAFWCIFILDGKLSTFLGRTPSLHAEDFDVAPPLEVDDEYWESPHGFLQPATKPSALCYFTHLVRLCEILAKTLRRLCTTNPRSSRTPEHEMDTVAELDSLMNGFLDSLPEHLRWPDAQGIFFDQSAVLQITYHAIQNTIHRPFIHRRDSAAARPSLIICLTAARSTVIAAETWATRTRRTPSTWSFSNPVFISCIVLLLNVFATKRAAGDSVGAGAGASRSRVDRDVEKDLTQVESAMAFLRTSVPRWRAAGPMIEFLHALKSLDQHLSVPRMGTVPTIDNPSSSLPYQFNYPVSASNQPEFKPGTSIEELLSGGGGACGDFVDLDNELMSMWLQQETPNIGQWEAYVNAMPVVHMGSSWSKT</sequence>
<dbReference type="PANTHER" id="PTHR46910:SF3">
    <property type="entry name" value="HALOTOLERANCE PROTEIN 9-RELATED"/>
    <property type="match status" value="1"/>
</dbReference>
<dbReference type="GO" id="GO:0000981">
    <property type="term" value="F:DNA-binding transcription factor activity, RNA polymerase II-specific"/>
    <property type="evidence" value="ECO:0007669"/>
    <property type="project" value="InterPro"/>
</dbReference>
<dbReference type="SMART" id="SM00906">
    <property type="entry name" value="Fungal_trans"/>
    <property type="match status" value="1"/>
</dbReference>
<dbReference type="GO" id="GO:0003677">
    <property type="term" value="F:DNA binding"/>
    <property type="evidence" value="ECO:0007669"/>
    <property type="project" value="UniProtKB-KW"/>
</dbReference>
<evidence type="ECO:0000256" key="4">
    <source>
        <dbReference type="ARBA" id="ARBA00023242"/>
    </source>
</evidence>
<evidence type="ECO:0000256" key="3">
    <source>
        <dbReference type="ARBA" id="ARBA00023125"/>
    </source>
</evidence>
<name>A0AAD7FDE1_9AGAR</name>
<feature type="compositionally biased region" description="Acidic residues" evidence="5">
    <location>
        <begin position="75"/>
        <end position="95"/>
    </location>
</feature>
<dbReference type="PANTHER" id="PTHR46910">
    <property type="entry name" value="TRANSCRIPTION FACTOR PDR1"/>
    <property type="match status" value="1"/>
</dbReference>
<gene>
    <name evidence="7" type="ORF">FB45DRAFT_933862</name>
</gene>
<dbReference type="AlphaFoldDB" id="A0AAD7FDE1"/>
<dbReference type="GO" id="GO:0006351">
    <property type="term" value="P:DNA-templated transcription"/>
    <property type="evidence" value="ECO:0007669"/>
    <property type="project" value="InterPro"/>
</dbReference>
<proteinExistence type="predicted"/>
<feature type="region of interest" description="Disordered" evidence="5">
    <location>
        <begin position="69"/>
        <end position="95"/>
    </location>
</feature>
<dbReference type="InterPro" id="IPR007219">
    <property type="entry name" value="XnlR_reg_dom"/>
</dbReference>
<accession>A0AAD7FDE1</accession>
<protein>
    <submittedName>
        <fullName evidence="7">Fungal-specific transcription factor domain-containing protein</fullName>
    </submittedName>
</protein>
<dbReference type="EMBL" id="JARKIF010000021">
    <property type="protein sequence ID" value="KAJ7617305.1"/>
    <property type="molecule type" value="Genomic_DNA"/>
</dbReference>
<comment type="caution">
    <text evidence="7">The sequence shown here is derived from an EMBL/GenBank/DDBJ whole genome shotgun (WGS) entry which is preliminary data.</text>
</comment>
<dbReference type="Gene3D" id="4.10.240.10">
    <property type="entry name" value="Zn(2)-C6 fungal-type DNA-binding domain"/>
    <property type="match status" value="1"/>
</dbReference>
<dbReference type="InterPro" id="IPR050987">
    <property type="entry name" value="AtrR-like"/>
</dbReference>
<keyword evidence="4" id="KW-0539">Nucleus</keyword>
<keyword evidence="3" id="KW-0238">DNA-binding</keyword>
<dbReference type="InterPro" id="IPR036864">
    <property type="entry name" value="Zn2-C6_fun-type_DNA-bd_sf"/>
</dbReference>
<comment type="subcellular location">
    <subcellularLocation>
        <location evidence="1">Nucleus</location>
    </subcellularLocation>
</comment>
<dbReference type="Proteomes" id="UP001221142">
    <property type="component" value="Unassembled WGS sequence"/>
</dbReference>
<evidence type="ECO:0000259" key="6">
    <source>
        <dbReference type="SMART" id="SM00906"/>
    </source>
</evidence>
<dbReference type="CDD" id="cd12148">
    <property type="entry name" value="fungal_TF_MHR"/>
    <property type="match status" value="1"/>
</dbReference>
<organism evidence="7 8">
    <name type="scientific">Roridomyces roridus</name>
    <dbReference type="NCBI Taxonomy" id="1738132"/>
    <lineage>
        <taxon>Eukaryota</taxon>
        <taxon>Fungi</taxon>
        <taxon>Dikarya</taxon>
        <taxon>Basidiomycota</taxon>
        <taxon>Agaricomycotina</taxon>
        <taxon>Agaricomycetes</taxon>
        <taxon>Agaricomycetidae</taxon>
        <taxon>Agaricales</taxon>
        <taxon>Marasmiineae</taxon>
        <taxon>Mycenaceae</taxon>
        <taxon>Roridomyces</taxon>
    </lineage>
</organism>
<evidence type="ECO:0000256" key="2">
    <source>
        <dbReference type="ARBA" id="ARBA00022723"/>
    </source>
</evidence>
<evidence type="ECO:0000256" key="5">
    <source>
        <dbReference type="SAM" id="MobiDB-lite"/>
    </source>
</evidence>
<keyword evidence="2" id="KW-0479">Metal-binding</keyword>
<evidence type="ECO:0000313" key="7">
    <source>
        <dbReference type="EMBL" id="KAJ7617305.1"/>
    </source>
</evidence>
<keyword evidence="8" id="KW-1185">Reference proteome</keyword>
<feature type="domain" description="Xylanolytic transcriptional activator regulatory" evidence="6">
    <location>
        <begin position="275"/>
        <end position="346"/>
    </location>
</feature>
<reference evidence="7" key="1">
    <citation type="submission" date="2023-03" db="EMBL/GenBank/DDBJ databases">
        <title>Massive genome expansion in bonnet fungi (Mycena s.s.) driven by repeated elements and novel gene families across ecological guilds.</title>
        <authorList>
            <consortium name="Lawrence Berkeley National Laboratory"/>
            <person name="Harder C.B."/>
            <person name="Miyauchi S."/>
            <person name="Viragh M."/>
            <person name="Kuo A."/>
            <person name="Thoen E."/>
            <person name="Andreopoulos B."/>
            <person name="Lu D."/>
            <person name="Skrede I."/>
            <person name="Drula E."/>
            <person name="Henrissat B."/>
            <person name="Morin E."/>
            <person name="Kohler A."/>
            <person name="Barry K."/>
            <person name="LaButti K."/>
            <person name="Morin E."/>
            <person name="Salamov A."/>
            <person name="Lipzen A."/>
            <person name="Mereny Z."/>
            <person name="Hegedus B."/>
            <person name="Baldrian P."/>
            <person name="Stursova M."/>
            <person name="Weitz H."/>
            <person name="Taylor A."/>
            <person name="Grigoriev I.V."/>
            <person name="Nagy L.G."/>
            <person name="Martin F."/>
            <person name="Kauserud H."/>
        </authorList>
    </citation>
    <scope>NUCLEOTIDE SEQUENCE</scope>
    <source>
        <strain evidence="7">9284</strain>
    </source>
</reference>
<evidence type="ECO:0000313" key="8">
    <source>
        <dbReference type="Proteomes" id="UP001221142"/>
    </source>
</evidence>
<dbReference type="GO" id="GO:0005634">
    <property type="term" value="C:nucleus"/>
    <property type="evidence" value="ECO:0007669"/>
    <property type="project" value="UniProtKB-SubCell"/>
</dbReference>
<dbReference type="Pfam" id="PF04082">
    <property type="entry name" value="Fungal_trans"/>
    <property type="match status" value="1"/>
</dbReference>
<evidence type="ECO:0000256" key="1">
    <source>
        <dbReference type="ARBA" id="ARBA00004123"/>
    </source>
</evidence>
<dbReference type="GO" id="GO:0008270">
    <property type="term" value="F:zinc ion binding"/>
    <property type="evidence" value="ECO:0007669"/>
    <property type="project" value="InterPro"/>
</dbReference>